<name>A0A562KL95_SPHWJ</name>
<keyword evidence="3" id="KW-1185">Reference proteome</keyword>
<dbReference type="Pfam" id="PF12802">
    <property type="entry name" value="MarR_2"/>
    <property type="match status" value="1"/>
</dbReference>
<dbReference type="PANTHER" id="PTHR33164:SF99">
    <property type="entry name" value="MARR FAMILY REGULATORY PROTEIN"/>
    <property type="match status" value="1"/>
</dbReference>
<dbReference type="GO" id="GO:0006950">
    <property type="term" value="P:response to stress"/>
    <property type="evidence" value="ECO:0007669"/>
    <property type="project" value="TreeGrafter"/>
</dbReference>
<evidence type="ECO:0000259" key="1">
    <source>
        <dbReference type="PROSITE" id="PS50995"/>
    </source>
</evidence>
<dbReference type="SUPFAM" id="SSF46785">
    <property type="entry name" value="Winged helix' DNA-binding domain"/>
    <property type="match status" value="1"/>
</dbReference>
<dbReference type="PROSITE" id="PS50995">
    <property type="entry name" value="HTH_MARR_2"/>
    <property type="match status" value="1"/>
</dbReference>
<dbReference type="InterPro" id="IPR036388">
    <property type="entry name" value="WH-like_DNA-bd_sf"/>
</dbReference>
<dbReference type="Proteomes" id="UP000316624">
    <property type="component" value="Unassembled WGS sequence"/>
</dbReference>
<reference evidence="2 3" key="1">
    <citation type="journal article" date="2015" name="Stand. Genomic Sci.">
        <title>Genomic Encyclopedia of Bacterial and Archaeal Type Strains, Phase III: the genomes of soil and plant-associated and newly described type strains.</title>
        <authorList>
            <person name="Whitman W.B."/>
            <person name="Woyke T."/>
            <person name="Klenk H.P."/>
            <person name="Zhou Y."/>
            <person name="Lilburn T.G."/>
            <person name="Beck B.J."/>
            <person name="De Vos P."/>
            <person name="Vandamme P."/>
            <person name="Eisen J.A."/>
            <person name="Garrity G."/>
            <person name="Hugenholtz P."/>
            <person name="Kyrpides N.C."/>
        </authorList>
    </citation>
    <scope>NUCLEOTIDE SEQUENCE [LARGE SCALE GENOMIC DNA]</scope>
    <source>
        <strain evidence="2 3">CGMCC 1.7748</strain>
    </source>
</reference>
<dbReference type="RefSeq" id="WP_158636598.1">
    <property type="nucleotide sequence ID" value="NZ_JACIIY010000005.1"/>
</dbReference>
<dbReference type="PANTHER" id="PTHR33164">
    <property type="entry name" value="TRANSCRIPTIONAL REGULATOR, MARR FAMILY"/>
    <property type="match status" value="1"/>
</dbReference>
<comment type="caution">
    <text evidence="2">The sequence shown here is derived from an EMBL/GenBank/DDBJ whole genome shotgun (WGS) entry which is preliminary data.</text>
</comment>
<dbReference type="GO" id="GO:0003700">
    <property type="term" value="F:DNA-binding transcription factor activity"/>
    <property type="evidence" value="ECO:0007669"/>
    <property type="project" value="InterPro"/>
</dbReference>
<proteinExistence type="predicted"/>
<dbReference type="AlphaFoldDB" id="A0A562KL95"/>
<sequence length="104" mass="11583">MADLAAAARRFVQSPAYSELTLRQLALLCVVADDEGPHHVRHLAATLGVSKPVVTRAVHLLARRGLLKRQRRQDDRRDVVIATTEAGRDLRDWFRDPANGGHRG</sequence>
<gene>
    <name evidence="2" type="ORF">IQ35_01124</name>
</gene>
<organism evidence="2 3">
    <name type="scientific">Sphingobium wenxiniae (strain DSM 21828 / CGMCC 1.7748 / JZ-1)</name>
    <dbReference type="NCBI Taxonomy" id="595605"/>
    <lineage>
        <taxon>Bacteria</taxon>
        <taxon>Pseudomonadati</taxon>
        <taxon>Pseudomonadota</taxon>
        <taxon>Alphaproteobacteria</taxon>
        <taxon>Sphingomonadales</taxon>
        <taxon>Sphingomonadaceae</taxon>
        <taxon>Sphingobium</taxon>
    </lineage>
</organism>
<protein>
    <submittedName>
        <fullName evidence="2">MarR family protein</fullName>
    </submittedName>
</protein>
<evidence type="ECO:0000313" key="3">
    <source>
        <dbReference type="Proteomes" id="UP000316624"/>
    </source>
</evidence>
<feature type="domain" description="HTH marR-type" evidence="1">
    <location>
        <begin position="1"/>
        <end position="104"/>
    </location>
</feature>
<accession>A0A562KL95</accession>
<dbReference type="InterPro" id="IPR039422">
    <property type="entry name" value="MarR/SlyA-like"/>
</dbReference>
<dbReference type="Gene3D" id="1.10.10.10">
    <property type="entry name" value="Winged helix-like DNA-binding domain superfamily/Winged helix DNA-binding domain"/>
    <property type="match status" value="1"/>
</dbReference>
<dbReference type="InterPro" id="IPR036390">
    <property type="entry name" value="WH_DNA-bd_sf"/>
</dbReference>
<evidence type="ECO:0000313" key="2">
    <source>
        <dbReference type="EMBL" id="TWH96035.1"/>
    </source>
</evidence>
<dbReference type="EMBL" id="VLKK01000003">
    <property type="protein sequence ID" value="TWH96035.1"/>
    <property type="molecule type" value="Genomic_DNA"/>
</dbReference>
<dbReference type="InterPro" id="IPR000835">
    <property type="entry name" value="HTH_MarR-typ"/>
</dbReference>